<evidence type="ECO:0000313" key="2">
    <source>
        <dbReference type="Proteomes" id="UP001183777"/>
    </source>
</evidence>
<proteinExistence type="predicted"/>
<reference evidence="2" key="1">
    <citation type="submission" date="2023-07" db="EMBL/GenBank/DDBJ databases">
        <title>30 novel species of actinomycetes from the DSMZ collection.</title>
        <authorList>
            <person name="Nouioui I."/>
        </authorList>
    </citation>
    <scope>NUCLEOTIDE SEQUENCE [LARGE SCALE GENOMIC DNA]</scope>
    <source>
        <strain evidence="2">DSM 41770</strain>
    </source>
</reference>
<name>A0ABU2RVC0_9ACTN</name>
<evidence type="ECO:0008006" key="3">
    <source>
        <dbReference type="Google" id="ProtNLM"/>
    </source>
</evidence>
<organism evidence="1 2">
    <name type="scientific">Streptomyces salyersiae</name>
    <dbReference type="NCBI Taxonomy" id="3075530"/>
    <lineage>
        <taxon>Bacteria</taxon>
        <taxon>Bacillati</taxon>
        <taxon>Actinomycetota</taxon>
        <taxon>Actinomycetes</taxon>
        <taxon>Kitasatosporales</taxon>
        <taxon>Streptomycetaceae</taxon>
        <taxon>Streptomyces</taxon>
    </lineage>
</organism>
<gene>
    <name evidence="1" type="ORF">RM649_34845</name>
</gene>
<accession>A0ABU2RVC0</accession>
<comment type="caution">
    <text evidence="1">The sequence shown here is derived from an EMBL/GenBank/DDBJ whole genome shotgun (WGS) entry which is preliminary data.</text>
</comment>
<evidence type="ECO:0000313" key="1">
    <source>
        <dbReference type="EMBL" id="MDT0432781.1"/>
    </source>
</evidence>
<dbReference type="Proteomes" id="UP001183777">
    <property type="component" value="Unassembled WGS sequence"/>
</dbReference>
<keyword evidence="2" id="KW-1185">Reference proteome</keyword>
<dbReference type="RefSeq" id="WP_311661662.1">
    <property type="nucleotide sequence ID" value="NZ_JAVREX010000029.1"/>
</dbReference>
<protein>
    <recommendedName>
        <fullName evidence="3">Resolvase/invertase-type recombinase catalytic domain-containing protein</fullName>
    </recommendedName>
</protein>
<sequence length="49" mass="5532">MTTEPRRYGRTNAARAEADRLAAQGHHVHYAAEGETRCHTGHCTREAQR</sequence>
<dbReference type="EMBL" id="JAVREX010000029">
    <property type="protein sequence ID" value="MDT0432781.1"/>
    <property type="molecule type" value="Genomic_DNA"/>
</dbReference>